<name>A0A7N2MCY1_QUELO</name>
<dbReference type="InParanoid" id="A0A7N2MCY1"/>
<dbReference type="InterPro" id="IPR013120">
    <property type="entry name" value="FAR_NAD-bd"/>
</dbReference>
<evidence type="ECO:0000259" key="2">
    <source>
        <dbReference type="Pfam" id="PF07993"/>
    </source>
</evidence>
<comment type="similarity">
    <text evidence="1">Belongs to the fatty acyl-CoA reductase family.</text>
</comment>
<organism evidence="3 4">
    <name type="scientific">Quercus lobata</name>
    <name type="common">Valley oak</name>
    <dbReference type="NCBI Taxonomy" id="97700"/>
    <lineage>
        <taxon>Eukaryota</taxon>
        <taxon>Viridiplantae</taxon>
        <taxon>Streptophyta</taxon>
        <taxon>Embryophyta</taxon>
        <taxon>Tracheophyta</taxon>
        <taxon>Spermatophyta</taxon>
        <taxon>Magnoliopsida</taxon>
        <taxon>eudicotyledons</taxon>
        <taxon>Gunneridae</taxon>
        <taxon>Pentapetalae</taxon>
        <taxon>rosids</taxon>
        <taxon>fabids</taxon>
        <taxon>Fagales</taxon>
        <taxon>Fagaceae</taxon>
        <taxon>Quercus</taxon>
    </lineage>
</organism>
<feature type="domain" description="Thioester reductase (TE)" evidence="2">
    <location>
        <begin position="2"/>
        <end position="301"/>
    </location>
</feature>
<reference evidence="3" key="2">
    <citation type="submission" date="2021-01" db="UniProtKB">
        <authorList>
            <consortium name="EnsemblPlants"/>
        </authorList>
    </citation>
    <scope>IDENTIFICATION</scope>
</reference>
<dbReference type="Gene3D" id="3.40.50.720">
    <property type="entry name" value="NAD(P)-binding Rossmann-like Domain"/>
    <property type="match status" value="1"/>
</dbReference>
<dbReference type="InterPro" id="IPR036291">
    <property type="entry name" value="NAD(P)-bd_dom_sf"/>
</dbReference>
<dbReference type="InterPro" id="IPR026055">
    <property type="entry name" value="FAR"/>
</dbReference>
<dbReference type="EnsemblPlants" id="QL08p039358:mrna">
    <property type="protein sequence ID" value="QL08p039358:mrna"/>
    <property type="gene ID" value="QL08p039358"/>
</dbReference>
<dbReference type="Pfam" id="PF07993">
    <property type="entry name" value="NAD_binding_4"/>
    <property type="match status" value="1"/>
</dbReference>
<dbReference type="Gramene" id="QL08p039358:mrna">
    <property type="protein sequence ID" value="QL08p039358:mrna"/>
    <property type="gene ID" value="QL08p039358"/>
</dbReference>
<dbReference type="Proteomes" id="UP000594261">
    <property type="component" value="Chromosome 8"/>
</dbReference>
<keyword evidence="1" id="KW-0521">NADP</keyword>
<keyword evidence="1" id="KW-0560">Oxidoreductase</keyword>
<dbReference type="OMA" id="CAHENDV"/>
<dbReference type="GO" id="GO:0102965">
    <property type="term" value="F:alcohol-forming long-chain fatty acyl-CoA reductase activity"/>
    <property type="evidence" value="ECO:0007669"/>
    <property type="project" value="UniProtKB-EC"/>
</dbReference>
<keyword evidence="1" id="KW-0444">Lipid biosynthesis</keyword>
<evidence type="ECO:0000313" key="4">
    <source>
        <dbReference type="Proteomes" id="UP000594261"/>
    </source>
</evidence>
<comment type="function">
    <text evidence="1">Catalyzes the reduction of fatty acyl-CoA to fatty alcohols.</text>
</comment>
<evidence type="ECO:0000256" key="1">
    <source>
        <dbReference type="RuleBase" id="RU363097"/>
    </source>
</evidence>
<dbReference type="CDD" id="cd05236">
    <property type="entry name" value="FAR-N_SDR_e"/>
    <property type="match status" value="1"/>
</dbReference>
<keyword evidence="4" id="KW-1185">Reference proteome</keyword>
<dbReference type="GO" id="GO:0080019">
    <property type="term" value="F:alcohol-forming very long-chain fatty acyl-CoA reductase activity"/>
    <property type="evidence" value="ECO:0007669"/>
    <property type="project" value="InterPro"/>
</dbReference>
<dbReference type="SUPFAM" id="SSF51735">
    <property type="entry name" value="NAD(P)-binding Rossmann-fold domains"/>
    <property type="match status" value="1"/>
</dbReference>
<protein>
    <recommendedName>
        <fullName evidence="1">Fatty acyl-CoA reductase</fullName>
        <ecNumber evidence="1">1.2.1.84</ecNumber>
    </recommendedName>
</protein>
<keyword evidence="1" id="KW-0443">Lipid metabolism</keyword>
<dbReference type="EC" id="1.2.1.84" evidence="1"/>
<reference evidence="3 4" key="1">
    <citation type="journal article" date="2016" name="G3 (Bethesda)">
        <title>First Draft Assembly and Annotation of the Genome of a California Endemic Oak Quercus lobata Nee (Fagaceae).</title>
        <authorList>
            <person name="Sork V.L."/>
            <person name="Fitz-Gibbon S.T."/>
            <person name="Puiu D."/>
            <person name="Crepeau M."/>
            <person name="Gugger P.F."/>
            <person name="Sherman R."/>
            <person name="Stevens K."/>
            <person name="Langley C.H."/>
            <person name="Pellegrini M."/>
            <person name="Salzberg S.L."/>
        </authorList>
    </citation>
    <scope>NUCLEOTIDE SEQUENCE [LARGE SCALE GENOMIC DNA]</scope>
    <source>
        <strain evidence="3 4">cv. SW786</strain>
    </source>
</reference>
<dbReference type="GO" id="GO:0010345">
    <property type="term" value="P:suberin biosynthetic process"/>
    <property type="evidence" value="ECO:0007669"/>
    <property type="project" value="TreeGrafter"/>
</dbReference>
<proteinExistence type="inferred from homology"/>
<sequence length="418" mass="46850">MFLRRAFIEKILRTVPDVGKIFLLIKAKDKKAAIDRLKIEILDSELFKCLEQMYGESFEDFMIRKLVPVVGNVCESNLGMDPCTANEIAKKVDVIINSAANTTFDERYDVALNTNTRGPSRLLGFAKRCKKLDLFLHISTAYVNGERQGLIMEKPFHMGQTIAERSATSKTPPVSIPVLDIIAEIELASDLKLCAHENDVAQKMKELGLQRAKTFGWQDTYVFTKAMGEMLVNSQRGNIPVVIIRPTIVESTYKEPCLGWIQGNRMLNLVIISYDKGQLTGFIGDSKTIIEMVPIDMVVNASIAAIAKHGIAAKPGLNVYHVGSSTVNPITFKDLVKFCYDHFTSSPLMDSKGKNIHITEFKYFSSMDSFSSYISDELAQRSALTDATVLDTKLRGQLEMKSKKKAELILHMAQLYWL</sequence>
<dbReference type="AlphaFoldDB" id="A0A7N2MCY1"/>
<evidence type="ECO:0000313" key="3">
    <source>
        <dbReference type="EnsemblPlants" id="QL08p039358:mrna"/>
    </source>
</evidence>
<dbReference type="GO" id="GO:0035336">
    <property type="term" value="P:long-chain fatty-acyl-CoA metabolic process"/>
    <property type="evidence" value="ECO:0007669"/>
    <property type="project" value="TreeGrafter"/>
</dbReference>
<dbReference type="EMBL" id="LRBV02000008">
    <property type="status" value="NOT_ANNOTATED_CDS"/>
    <property type="molecule type" value="Genomic_DNA"/>
</dbReference>
<accession>A0A7N2MCY1</accession>
<dbReference type="PANTHER" id="PTHR11011:SF45">
    <property type="entry name" value="FATTY ACYL-COA REDUCTASE CG8306-RELATED"/>
    <property type="match status" value="1"/>
</dbReference>
<dbReference type="PANTHER" id="PTHR11011">
    <property type="entry name" value="MALE STERILITY PROTEIN 2-RELATED"/>
    <property type="match status" value="1"/>
</dbReference>
<comment type="catalytic activity">
    <reaction evidence="1">
        <text>a long-chain fatty acyl-CoA + 2 NADPH + 2 H(+) = a long-chain primary fatty alcohol + 2 NADP(+) + CoA</text>
        <dbReference type="Rhea" id="RHEA:52716"/>
        <dbReference type="ChEBI" id="CHEBI:15378"/>
        <dbReference type="ChEBI" id="CHEBI:57287"/>
        <dbReference type="ChEBI" id="CHEBI:57783"/>
        <dbReference type="ChEBI" id="CHEBI:58349"/>
        <dbReference type="ChEBI" id="CHEBI:77396"/>
        <dbReference type="ChEBI" id="CHEBI:83139"/>
        <dbReference type="EC" id="1.2.1.84"/>
    </reaction>
</comment>